<evidence type="ECO:0000256" key="1">
    <source>
        <dbReference type="SAM" id="MobiDB-lite"/>
    </source>
</evidence>
<evidence type="ECO:0000313" key="3">
    <source>
        <dbReference type="Proteomes" id="UP000620139"/>
    </source>
</evidence>
<sequence length="456" mass="48971">MKTGIKVLGAAGAVAGLWVGASVLSGQRVQAAMDAQVQSWQGNANSLLRLTNVSYSKRLTGATRTLNVELGCPTGDQKPLRITWRDEIEHGPFPGWRGFGAARIRSEWVLDADTQAKLNELKKGAEPFELVTYVGWNGSTDTQIRMPALAYQQQDMQFQFDGLTGRLQLDRAGHGRYEAVLPGYRVQDGKGADIVMKDVKFAGETLGPTWWVTTGKGNGSLKEMSFTGPNPADGSTRKWFALRDLQFSQTGSVENGLYTAQAEAHGKGEIAGLPLDALSVQYSLHRFRVAAYLDLITGALQDGCAGNPDPKARLATVEKSFAGLLSANPEFALDKLSVTVQGQTAHLHYRVGAQGVTDEEAKGGINPKLFQKLNVELGAEIPVPLIQTVLEKTGQALPPEALEAQINGAVERGFLERKGDRLSLAVQFKGGAATLNGKPLPIPGLTPPAMPHTDPH</sequence>
<name>A0A931IZ40_9BURK</name>
<feature type="region of interest" description="Disordered" evidence="1">
    <location>
        <begin position="436"/>
        <end position="456"/>
    </location>
</feature>
<dbReference type="Pfam" id="PF06097">
    <property type="entry name" value="DUF945"/>
    <property type="match status" value="1"/>
</dbReference>
<reference evidence="2" key="1">
    <citation type="submission" date="2020-12" db="EMBL/GenBank/DDBJ databases">
        <title>The genome sequence of Inhella sp. 4Y17.</title>
        <authorList>
            <person name="Liu Y."/>
        </authorList>
    </citation>
    <scope>NUCLEOTIDE SEQUENCE</scope>
    <source>
        <strain evidence="2">4Y10</strain>
    </source>
</reference>
<gene>
    <name evidence="2" type="ORF">I7X43_12960</name>
</gene>
<feature type="compositionally biased region" description="Pro residues" evidence="1">
    <location>
        <begin position="440"/>
        <end position="450"/>
    </location>
</feature>
<proteinExistence type="predicted"/>
<keyword evidence="3" id="KW-1185">Reference proteome</keyword>
<organism evidence="2 3">
    <name type="scientific">Inhella gelatinilytica</name>
    <dbReference type="NCBI Taxonomy" id="2795030"/>
    <lineage>
        <taxon>Bacteria</taxon>
        <taxon>Pseudomonadati</taxon>
        <taxon>Pseudomonadota</taxon>
        <taxon>Betaproteobacteria</taxon>
        <taxon>Burkholderiales</taxon>
        <taxon>Sphaerotilaceae</taxon>
        <taxon>Inhella</taxon>
    </lineage>
</organism>
<evidence type="ECO:0000313" key="2">
    <source>
        <dbReference type="EMBL" id="MBH9553754.1"/>
    </source>
</evidence>
<dbReference type="EMBL" id="JAEDAL010000007">
    <property type="protein sequence ID" value="MBH9553754.1"/>
    <property type="molecule type" value="Genomic_DNA"/>
</dbReference>
<protein>
    <submittedName>
        <fullName evidence="2">YdgA family protein</fullName>
    </submittedName>
</protein>
<dbReference type="InterPro" id="IPR010352">
    <property type="entry name" value="DUF945"/>
</dbReference>
<dbReference type="Proteomes" id="UP000620139">
    <property type="component" value="Unassembled WGS sequence"/>
</dbReference>
<accession>A0A931IZ40</accession>
<dbReference type="AlphaFoldDB" id="A0A931IZ40"/>
<comment type="caution">
    <text evidence="2">The sequence shown here is derived from an EMBL/GenBank/DDBJ whole genome shotgun (WGS) entry which is preliminary data.</text>
</comment>
<dbReference type="RefSeq" id="WP_198101378.1">
    <property type="nucleotide sequence ID" value="NZ_JAEDAL010000007.1"/>
</dbReference>